<dbReference type="CDD" id="cd21790">
    <property type="entry name" value="Rad21_Rec8_M_ScRec8p-like"/>
    <property type="match status" value="1"/>
</dbReference>
<feature type="compositionally biased region" description="Polar residues" evidence="3">
    <location>
        <begin position="385"/>
        <end position="403"/>
    </location>
</feature>
<name>A0A3N2Q2J8_SODAK</name>
<feature type="domain" description="Rad21/Rec8-like protein C-terminal eukaryotic" evidence="4">
    <location>
        <begin position="512"/>
        <end position="554"/>
    </location>
</feature>
<dbReference type="InterPro" id="IPR006910">
    <property type="entry name" value="Rad21_Rec8_N"/>
</dbReference>
<evidence type="ECO:0000313" key="6">
    <source>
        <dbReference type="EMBL" id="ROT40946.1"/>
    </source>
</evidence>
<feature type="domain" description="Rad21/Rec8-like protein N-terminal" evidence="5">
    <location>
        <begin position="30"/>
        <end position="79"/>
    </location>
</feature>
<feature type="region of interest" description="Disordered" evidence="3">
    <location>
        <begin position="207"/>
        <end position="240"/>
    </location>
</feature>
<evidence type="ECO:0000256" key="2">
    <source>
        <dbReference type="ARBA" id="ARBA00023242"/>
    </source>
</evidence>
<comment type="subcellular location">
    <subcellularLocation>
        <location evidence="1">Nucleus</location>
    </subcellularLocation>
</comment>
<dbReference type="PANTHER" id="PTHR12585:SF70">
    <property type="entry name" value="RAD21_REC8 N TERMINAL DOMAIN PROTEIN (AFU_ORTHOLOGUE AFUA_6G02900)"/>
    <property type="match status" value="1"/>
</dbReference>
<organism evidence="6 7">
    <name type="scientific">Sodiomyces alkalinus (strain CBS 110278 / VKM F-3762 / F11)</name>
    <name type="common">Alkaliphilic filamentous fungus</name>
    <dbReference type="NCBI Taxonomy" id="1314773"/>
    <lineage>
        <taxon>Eukaryota</taxon>
        <taxon>Fungi</taxon>
        <taxon>Dikarya</taxon>
        <taxon>Ascomycota</taxon>
        <taxon>Pezizomycotina</taxon>
        <taxon>Sordariomycetes</taxon>
        <taxon>Hypocreomycetidae</taxon>
        <taxon>Glomerellales</taxon>
        <taxon>Plectosphaerellaceae</taxon>
        <taxon>Sodiomyces</taxon>
    </lineage>
</organism>
<keyword evidence="2" id="KW-0539">Nucleus</keyword>
<dbReference type="GO" id="GO:0003682">
    <property type="term" value="F:chromatin binding"/>
    <property type="evidence" value="ECO:0007669"/>
    <property type="project" value="TreeGrafter"/>
</dbReference>
<evidence type="ECO:0000259" key="5">
    <source>
        <dbReference type="Pfam" id="PF04825"/>
    </source>
</evidence>
<dbReference type="AlphaFoldDB" id="A0A3N2Q2J8"/>
<dbReference type="Pfam" id="PF04825">
    <property type="entry name" value="Rad21_Rec8_N"/>
    <property type="match status" value="1"/>
</dbReference>
<dbReference type="STRING" id="1314773.A0A3N2Q2J8"/>
<sequence>MFYSHDILTDRQHGVATIWYAKDPHFAFPGNLLYGVSRVYSQQCAYVLNDAEKVQSNMKLFYRLIAHNETDPQAGKSKPDQNILEDDPGFIANPNLPRFDFGEDVNLFMKSQSQMSSAKVYSQLSPIDKWTSSSRRASSLIGLNLPQSEGSSSLGLPSPFGPLSSAQKTGMPPVGVDPMNEQDDLDLMGVLELDIDAEGNVLGIVDHIEEPGLPPHPSRQADDNEIAGTRQERQPKGHHSAVNEDDYLMMEDQLLPDAEAFPGQQPQQQERIPETGSTLQRTVSTRQRRRPRMLAPDDVSQELAGRSVSRGLSTLWRATLQAIHSEIKYSAAFEDDEEEHGRHVRPRLEEATPQPFQDHDMGFLLGDDSMLPEMGMEGQPAMTDRMSSSLMPWNRTPSAQPPSSILGRGSKKRAGSHQITSSPKGSAIYPIERHSDPATGSHHGSDPDFGPGLADLADAEVTQDSQWMHAGLDTASGVFLTYLKEQANELGVPHVGDPKQDRLWIDFEDLAIPGKHPKNVAAQAFLHVLSLATKNRIGVEQLVEDNRPFGNISVGVDVGGMRHISLDT</sequence>
<feature type="region of interest" description="Disordered" evidence="3">
    <location>
        <begin position="262"/>
        <end position="301"/>
    </location>
</feature>
<dbReference type="InterPro" id="IPR039781">
    <property type="entry name" value="Rad21/Rec8-like"/>
</dbReference>
<dbReference type="EMBL" id="ML119052">
    <property type="protein sequence ID" value="ROT40946.1"/>
    <property type="molecule type" value="Genomic_DNA"/>
</dbReference>
<dbReference type="GO" id="GO:0030892">
    <property type="term" value="C:mitotic cohesin complex"/>
    <property type="evidence" value="ECO:0007669"/>
    <property type="project" value="TreeGrafter"/>
</dbReference>
<gene>
    <name evidence="6" type="ORF">SODALDRAFT_349072</name>
</gene>
<dbReference type="GeneID" id="39581883"/>
<dbReference type="OrthoDB" id="5427633at2759"/>
<proteinExistence type="predicted"/>
<evidence type="ECO:0000256" key="3">
    <source>
        <dbReference type="SAM" id="MobiDB-lite"/>
    </source>
</evidence>
<dbReference type="Pfam" id="PF04824">
    <property type="entry name" value="Rad21_Rec8"/>
    <property type="match status" value="1"/>
</dbReference>
<evidence type="ECO:0008006" key="8">
    <source>
        <dbReference type="Google" id="ProtNLM"/>
    </source>
</evidence>
<accession>A0A3N2Q2J8</accession>
<reference evidence="6 7" key="1">
    <citation type="journal article" date="2018" name="Mol. Ecol.">
        <title>The obligate alkalophilic soda-lake fungus Sodiomyces alkalinus has shifted to a protein diet.</title>
        <authorList>
            <person name="Grum-Grzhimaylo A.A."/>
            <person name="Falkoski D.L."/>
            <person name="van den Heuvel J."/>
            <person name="Valero-Jimenez C.A."/>
            <person name="Min B."/>
            <person name="Choi I.G."/>
            <person name="Lipzen A."/>
            <person name="Daum C.G."/>
            <person name="Aanen D.K."/>
            <person name="Tsang A."/>
            <person name="Henrissat B."/>
            <person name="Bilanenko E.N."/>
            <person name="de Vries R.P."/>
            <person name="van Kan J.A.L."/>
            <person name="Grigoriev I.V."/>
            <person name="Debets A.J.M."/>
        </authorList>
    </citation>
    <scope>NUCLEOTIDE SEQUENCE [LARGE SCALE GENOMIC DNA]</scope>
    <source>
        <strain evidence="6 7">F11</strain>
    </source>
</reference>
<feature type="region of interest" description="Disordered" evidence="3">
    <location>
        <begin position="380"/>
        <end position="454"/>
    </location>
</feature>
<evidence type="ECO:0000259" key="4">
    <source>
        <dbReference type="Pfam" id="PF04824"/>
    </source>
</evidence>
<dbReference type="InterPro" id="IPR006909">
    <property type="entry name" value="Rad21/Rec8_C_eu"/>
</dbReference>
<dbReference type="RefSeq" id="XP_028468752.1">
    <property type="nucleotide sequence ID" value="XM_028613405.1"/>
</dbReference>
<protein>
    <recommendedName>
        <fullName evidence="8">Rad21/Rec8-like protein N-terminal domain-containing protein</fullName>
    </recommendedName>
</protein>
<dbReference type="PANTHER" id="PTHR12585">
    <property type="entry name" value="SCC1 / RAD21 FAMILY MEMBER"/>
    <property type="match status" value="1"/>
</dbReference>
<evidence type="ECO:0000313" key="7">
    <source>
        <dbReference type="Proteomes" id="UP000272025"/>
    </source>
</evidence>
<dbReference type="GO" id="GO:0005634">
    <property type="term" value="C:nucleus"/>
    <property type="evidence" value="ECO:0007669"/>
    <property type="project" value="UniProtKB-SubCell"/>
</dbReference>
<evidence type="ECO:0000256" key="1">
    <source>
        <dbReference type="ARBA" id="ARBA00004123"/>
    </source>
</evidence>
<keyword evidence="7" id="KW-1185">Reference proteome</keyword>
<dbReference type="Proteomes" id="UP000272025">
    <property type="component" value="Unassembled WGS sequence"/>
</dbReference>
<dbReference type="GO" id="GO:0007064">
    <property type="term" value="P:mitotic sister chromatid cohesion"/>
    <property type="evidence" value="ECO:0007669"/>
    <property type="project" value="TreeGrafter"/>
</dbReference>